<protein>
    <recommendedName>
        <fullName evidence="3">Reverse transcriptase domain-containing protein</fullName>
    </recommendedName>
</protein>
<dbReference type="AlphaFoldDB" id="A0A9D3UK62"/>
<keyword evidence="2" id="KW-1185">Reference proteome</keyword>
<proteinExistence type="predicted"/>
<evidence type="ECO:0000313" key="1">
    <source>
        <dbReference type="EMBL" id="KAH1046344.1"/>
    </source>
</evidence>
<sequence length="254" mass="29532">MGFVRSVKYLIKCNNILSETIIPERGLHQGDPLSPYFLLFCMEAFSRMLTQAQNNNVLKCIPASRNELSGLERIEENIGRCSLERICVNLKGWGLLVFGQVGNVDCINIWVDNWGMEDLNGRTMNSNMSNSEANSVRDLWMENERNWDIDKVHSICEATNETLLHALRDCPTSREVLPLGGWDMSIITNQYDCYVDWLENMTRIMDKRAMVNLFTTLWNFWNNRNNFIFKGKEDRRRRFHKRKNVGLGGGMYCV</sequence>
<gene>
    <name evidence="1" type="ORF">J1N35_037128</name>
</gene>
<name>A0A9D3UK62_9ROSI</name>
<dbReference type="OrthoDB" id="997279at2759"/>
<comment type="caution">
    <text evidence="1">The sequence shown here is derived from an EMBL/GenBank/DDBJ whole genome shotgun (WGS) entry which is preliminary data.</text>
</comment>
<reference evidence="1 2" key="1">
    <citation type="journal article" date="2021" name="Plant Biotechnol. J.">
        <title>Multi-omics assisted identification of the key and species-specific regulatory components of drought-tolerant mechanisms in Gossypium stocksii.</title>
        <authorList>
            <person name="Yu D."/>
            <person name="Ke L."/>
            <person name="Zhang D."/>
            <person name="Wu Y."/>
            <person name="Sun Y."/>
            <person name="Mei J."/>
            <person name="Sun J."/>
            <person name="Sun Y."/>
        </authorList>
    </citation>
    <scope>NUCLEOTIDE SEQUENCE [LARGE SCALE GENOMIC DNA]</scope>
    <source>
        <strain evidence="2">cv. E1</strain>
        <tissue evidence="1">Leaf</tissue>
    </source>
</reference>
<dbReference type="EMBL" id="JAIQCV010000011">
    <property type="protein sequence ID" value="KAH1046344.1"/>
    <property type="molecule type" value="Genomic_DNA"/>
</dbReference>
<evidence type="ECO:0008006" key="3">
    <source>
        <dbReference type="Google" id="ProtNLM"/>
    </source>
</evidence>
<dbReference type="Proteomes" id="UP000828251">
    <property type="component" value="Unassembled WGS sequence"/>
</dbReference>
<evidence type="ECO:0000313" key="2">
    <source>
        <dbReference type="Proteomes" id="UP000828251"/>
    </source>
</evidence>
<accession>A0A9D3UK62</accession>
<organism evidence="1 2">
    <name type="scientific">Gossypium stocksii</name>
    <dbReference type="NCBI Taxonomy" id="47602"/>
    <lineage>
        <taxon>Eukaryota</taxon>
        <taxon>Viridiplantae</taxon>
        <taxon>Streptophyta</taxon>
        <taxon>Embryophyta</taxon>
        <taxon>Tracheophyta</taxon>
        <taxon>Spermatophyta</taxon>
        <taxon>Magnoliopsida</taxon>
        <taxon>eudicotyledons</taxon>
        <taxon>Gunneridae</taxon>
        <taxon>Pentapetalae</taxon>
        <taxon>rosids</taxon>
        <taxon>malvids</taxon>
        <taxon>Malvales</taxon>
        <taxon>Malvaceae</taxon>
        <taxon>Malvoideae</taxon>
        <taxon>Gossypium</taxon>
    </lineage>
</organism>